<proteinExistence type="predicted"/>
<accession>A0A9P9J9H3</accession>
<protein>
    <submittedName>
        <fullName evidence="1">Uncharacterized protein</fullName>
    </submittedName>
</protein>
<name>A0A9P9J9H3_9HYPO</name>
<gene>
    <name evidence="1" type="ORF">B0J13DRAFT_553380</name>
</gene>
<dbReference type="OrthoDB" id="4323953at2759"/>
<reference evidence="1" key="1">
    <citation type="journal article" date="2021" name="Nat. Commun.">
        <title>Genetic determinants of endophytism in the Arabidopsis root mycobiome.</title>
        <authorList>
            <person name="Mesny F."/>
            <person name="Miyauchi S."/>
            <person name="Thiergart T."/>
            <person name="Pickel B."/>
            <person name="Atanasova L."/>
            <person name="Karlsson M."/>
            <person name="Huettel B."/>
            <person name="Barry K.W."/>
            <person name="Haridas S."/>
            <person name="Chen C."/>
            <person name="Bauer D."/>
            <person name="Andreopoulos W."/>
            <person name="Pangilinan J."/>
            <person name="LaButti K."/>
            <person name="Riley R."/>
            <person name="Lipzen A."/>
            <person name="Clum A."/>
            <person name="Drula E."/>
            <person name="Henrissat B."/>
            <person name="Kohler A."/>
            <person name="Grigoriev I.V."/>
            <person name="Martin F.M."/>
            <person name="Hacquard S."/>
        </authorList>
    </citation>
    <scope>NUCLEOTIDE SEQUENCE</scope>
    <source>
        <strain evidence="1">MPI-CAGE-AT-0021</strain>
    </source>
</reference>
<organism evidence="1 2">
    <name type="scientific">Dactylonectria estremocensis</name>
    <dbReference type="NCBI Taxonomy" id="1079267"/>
    <lineage>
        <taxon>Eukaryota</taxon>
        <taxon>Fungi</taxon>
        <taxon>Dikarya</taxon>
        <taxon>Ascomycota</taxon>
        <taxon>Pezizomycotina</taxon>
        <taxon>Sordariomycetes</taxon>
        <taxon>Hypocreomycetidae</taxon>
        <taxon>Hypocreales</taxon>
        <taxon>Nectriaceae</taxon>
        <taxon>Dactylonectria</taxon>
    </lineage>
</organism>
<dbReference type="EMBL" id="JAGMUU010000008">
    <property type="protein sequence ID" value="KAH7147183.1"/>
    <property type="molecule type" value="Genomic_DNA"/>
</dbReference>
<evidence type="ECO:0000313" key="1">
    <source>
        <dbReference type="EMBL" id="KAH7147183.1"/>
    </source>
</evidence>
<dbReference type="Proteomes" id="UP000717696">
    <property type="component" value="Unassembled WGS sequence"/>
</dbReference>
<comment type="caution">
    <text evidence="1">The sequence shown here is derived from an EMBL/GenBank/DDBJ whole genome shotgun (WGS) entry which is preliminary data.</text>
</comment>
<keyword evidence="2" id="KW-1185">Reference proteome</keyword>
<evidence type="ECO:0000313" key="2">
    <source>
        <dbReference type="Proteomes" id="UP000717696"/>
    </source>
</evidence>
<dbReference type="AlphaFoldDB" id="A0A9P9J9H3"/>
<sequence>MDPEIESFLLFTESDVPPNTPHVSLELALGQILTENSDCAVLMTLRRSNDAYEGKPCILSWSQYDDAAAFTLFHHTPNNNGLRKIDIEGDPAAAPQAPLVVDGWNGSLRELTPGGSVRFMATLPKRYRRELVSGEKYELVWPGGEIAIWDWGSKEQHLGQRLGEKVPKICLPAARVTLEFNKFGLDAEAQGSPSPIAASERIPEAPTLSVSLDCEKIVPQGSKVDVKISVLYEAPTGSPAITFHSYPFQWWYGPREGYRLYRRRGNTWEKIEDDTTGFMIVDDPDVSINVSQDENFEGLQAGETWMTSHRLQAQGGLPDDTSVGDVFRYIFKGVKLDWWDWGDSSDHVETVVKLPCFIKGRVTEPQDNGGRPKLIVPASNAVEFTIAE</sequence>